<dbReference type="Gene3D" id="3.30.70.920">
    <property type="match status" value="1"/>
</dbReference>
<comment type="caution">
    <text evidence="1">The sequence shown here is derived from an EMBL/GenBank/DDBJ whole genome shotgun (WGS) entry which is preliminary data.</text>
</comment>
<dbReference type="RefSeq" id="WP_172230525.1">
    <property type="nucleotide sequence ID" value="NZ_CP035946.1"/>
</dbReference>
<dbReference type="Pfam" id="PF03927">
    <property type="entry name" value="NapD"/>
    <property type="match status" value="1"/>
</dbReference>
<reference evidence="1 2" key="1">
    <citation type="submission" date="2020-07" db="EMBL/GenBank/DDBJ databases">
        <title>Transfer of Campylobacter canadensis to the novel genus Avispirillum gen. nov., that also includes two novel species recovered from migratory waterfowl: Avispirillum anseris sp. nov. and Avispirillum brantae sp. nov.</title>
        <authorList>
            <person name="Miller W.G."/>
            <person name="Chapman M.H."/>
            <person name="Yee E."/>
            <person name="Inglis G.D."/>
        </authorList>
    </citation>
    <scope>NUCLEOTIDE SEQUENCE [LARGE SCALE GENOMIC DNA]</scope>
    <source>
        <strain evidence="1 2">L283</strain>
    </source>
</reference>
<dbReference type="EMBL" id="JACGBB010000003">
    <property type="protein sequence ID" value="MBZ7986961.1"/>
    <property type="molecule type" value="Genomic_DNA"/>
</dbReference>
<sequence length="103" mass="11912">MISSLVVSAKSEFKEEIKNIKKASLEQELDNKFIVIIEALNLDETLNIFNQIKKLASVIDLNMVFCEEEENNLDFNAQEIADKVNNLQDAKDIEYYGSIYKKY</sequence>
<name>A0ABS7WRF1_9BACT</name>
<keyword evidence="2" id="KW-1185">Reference proteome</keyword>
<dbReference type="Proteomes" id="UP000786183">
    <property type="component" value="Unassembled WGS sequence"/>
</dbReference>
<proteinExistence type="predicted"/>
<gene>
    <name evidence="1" type="ORF">AVCANL283_02355</name>
</gene>
<dbReference type="InterPro" id="IPR005623">
    <property type="entry name" value="Chaperone_NapD_NO3_reduct"/>
</dbReference>
<evidence type="ECO:0000313" key="2">
    <source>
        <dbReference type="Proteomes" id="UP000786183"/>
    </source>
</evidence>
<protein>
    <submittedName>
        <fullName evidence="1">Chaperone NapD</fullName>
    </submittedName>
</protein>
<accession>A0ABS7WRF1</accession>
<evidence type="ECO:0000313" key="1">
    <source>
        <dbReference type="EMBL" id="MBZ7986961.1"/>
    </source>
</evidence>
<organism evidence="1 2">
    <name type="scientific">Campylobacter canadensis</name>
    <dbReference type="NCBI Taxonomy" id="449520"/>
    <lineage>
        <taxon>Bacteria</taxon>
        <taxon>Pseudomonadati</taxon>
        <taxon>Campylobacterota</taxon>
        <taxon>Epsilonproteobacteria</taxon>
        <taxon>Campylobacterales</taxon>
        <taxon>Campylobacteraceae</taxon>
        <taxon>Campylobacter</taxon>
    </lineage>
</organism>